<keyword evidence="4" id="KW-1185">Reference proteome</keyword>
<dbReference type="SUPFAM" id="SSF81383">
    <property type="entry name" value="F-box domain"/>
    <property type="match status" value="1"/>
</dbReference>
<evidence type="ECO:0000313" key="3">
    <source>
        <dbReference type="EMBL" id="KAG6393666.1"/>
    </source>
</evidence>
<dbReference type="AlphaFoldDB" id="A0A8X8WFD3"/>
<evidence type="ECO:0000313" key="4">
    <source>
        <dbReference type="Proteomes" id="UP000298416"/>
    </source>
</evidence>
<organism evidence="3">
    <name type="scientific">Salvia splendens</name>
    <name type="common">Scarlet sage</name>
    <dbReference type="NCBI Taxonomy" id="180675"/>
    <lineage>
        <taxon>Eukaryota</taxon>
        <taxon>Viridiplantae</taxon>
        <taxon>Streptophyta</taxon>
        <taxon>Embryophyta</taxon>
        <taxon>Tracheophyta</taxon>
        <taxon>Spermatophyta</taxon>
        <taxon>Magnoliopsida</taxon>
        <taxon>eudicotyledons</taxon>
        <taxon>Gunneridae</taxon>
        <taxon>Pentapetalae</taxon>
        <taxon>asterids</taxon>
        <taxon>lamiids</taxon>
        <taxon>Lamiales</taxon>
        <taxon>Lamiaceae</taxon>
        <taxon>Nepetoideae</taxon>
        <taxon>Mentheae</taxon>
        <taxon>Salviinae</taxon>
        <taxon>Salvia</taxon>
        <taxon>Salvia subgen. Calosphace</taxon>
        <taxon>core Calosphace</taxon>
    </lineage>
</organism>
<dbReference type="InterPro" id="IPR017451">
    <property type="entry name" value="F-box-assoc_interact_dom"/>
</dbReference>
<dbReference type="NCBIfam" id="TIGR01640">
    <property type="entry name" value="F_box_assoc_1"/>
    <property type="match status" value="1"/>
</dbReference>
<reference evidence="3" key="2">
    <citation type="submission" date="2020-08" db="EMBL/GenBank/DDBJ databases">
        <title>Plant Genome Project.</title>
        <authorList>
            <person name="Zhang R.-G."/>
        </authorList>
    </citation>
    <scope>NUCLEOTIDE SEQUENCE</scope>
    <source>
        <strain evidence="3">Huo1</strain>
        <tissue evidence="3">Leaf</tissue>
    </source>
</reference>
<dbReference type="Proteomes" id="UP000298416">
    <property type="component" value="Unassembled WGS sequence"/>
</dbReference>
<proteinExistence type="predicted"/>
<dbReference type="Pfam" id="PF00646">
    <property type="entry name" value="F-box"/>
    <property type="match status" value="1"/>
</dbReference>
<evidence type="ECO:0000259" key="2">
    <source>
        <dbReference type="SMART" id="SM00256"/>
    </source>
</evidence>
<dbReference type="InterPro" id="IPR050796">
    <property type="entry name" value="SCF_F-box_component"/>
</dbReference>
<dbReference type="SMART" id="SM00256">
    <property type="entry name" value="FBOX"/>
    <property type="match status" value="1"/>
</dbReference>
<feature type="chain" id="PRO_5036491080" description="F-box domain-containing protein" evidence="1">
    <location>
        <begin position="26"/>
        <end position="372"/>
    </location>
</feature>
<comment type="caution">
    <text evidence="3">The sequence shown here is derived from an EMBL/GenBank/DDBJ whole genome shotgun (WGS) entry which is preliminary data.</text>
</comment>
<dbReference type="Gene3D" id="1.20.1280.50">
    <property type="match status" value="1"/>
</dbReference>
<name>A0A8X8WFD3_SALSN</name>
<dbReference type="EMBL" id="PNBA02000018">
    <property type="protein sequence ID" value="KAG6393666.1"/>
    <property type="molecule type" value="Genomic_DNA"/>
</dbReference>
<sequence length="372" mass="42826">MNTDVFTEILLWLPFLSLLRFRAVCKLWRDIISSQSFGKLHTQTHYTNTNNNNPDDTVYLQFSLPNDEVQLRNELSIELEYNEKSLMSYKSDHFNGLSLNYWDNISDYLVRLHGPVRGLICINCNLKPEAPVAICNPFLGLLKTLPLTTSCAGSNEEDYKAVAIGFDDEDYKVVQLLSCKKHRCLHGQLYKRRADSWSELTGESVVLDNQEFDWVDPIQLRSRNGYFAHWRANLLNGASLKEVILTFDMKNEVFQTITLPEYEPDTLDHIFAEDEHSFLKFVLPHPCCNAFEDDKLVQVYESIWIKSELSWIPLMNVEVPFSQVPLLRAGCVFLDDGDGAEVVYDYCARKLIGRHCVIPLAFVEYRGSFVSP</sequence>
<feature type="domain" description="F-box" evidence="2">
    <location>
        <begin position="1"/>
        <end position="41"/>
    </location>
</feature>
<reference evidence="3" key="1">
    <citation type="submission" date="2018-01" db="EMBL/GenBank/DDBJ databases">
        <authorList>
            <person name="Mao J.F."/>
        </authorList>
    </citation>
    <scope>NUCLEOTIDE SEQUENCE</scope>
    <source>
        <strain evidence="3">Huo1</strain>
        <tissue evidence="3">Leaf</tissue>
    </source>
</reference>
<evidence type="ECO:0000256" key="1">
    <source>
        <dbReference type="SAM" id="SignalP"/>
    </source>
</evidence>
<dbReference type="InterPro" id="IPR006527">
    <property type="entry name" value="F-box-assoc_dom_typ1"/>
</dbReference>
<dbReference type="Pfam" id="PF07734">
    <property type="entry name" value="FBA_1"/>
    <property type="match status" value="1"/>
</dbReference>
<dbReference type="InterPro" id="IPR036047">
    <property type="entry name" value="F-box-like_dom_sf"/>
</dbReference>
<keyword evidence="1" id="KW-0732">Signal</keyword>
<protein>
    <recommendedName>
        <fullName evidence="2">F-box domain-containing protein</fullName>
    </recommendedName>
</protein>
<dbReference type="OrthoDB" id="1867629at2759"/>
<feature type="signal peptide" evidence="1">
    <location>
        <begin position="1"/>
        <end position="25"/>
    </location>
</feature>
<gene>
    <name evidence="3" type="ORF">SASPL_147911</name>
</gene>
<accession>A0A8X8WFD3</accession>
<dbReference type="InterPro" id="IPR001810">
    <property type="entry name" value="F-box_dom"/>
</dbReference>
<dbReference type="PANTHER" id="PTHR31672:SF13">
    <property type="entry name" value="F-BOX PROTEIN CPR30-LIKE"/>
    <property type="match status" value="1"/>
</dbReference>
<dbReference type="PANTHER" id="PTHR31672">
    <property type="entry name" value="BNACNNG10540D PROTEIN"/>
    <property type="match status" value="1"/>
</dbReference>